<dbReference type="EMBL" id="CM047582">
    <property type="protein sequence ID" value="KAI9914584.1"/>
    <property type="molecule type" value="Genomic_DNA"/>
</dbReference>
<gene>
    <name evidence="1" type="ORF">PsorP6_006808</name>
</gene>
<name>A0ACC0W917_9STRA</name>
<organism evidence="1 2">
    <name type="scientific">Peronosclerospora sorghi</name>
    <dbReference type="NCBI Taxonomy" id="230839"/>
    <lineage>
        <taxon>Eukaryota</taxon>
        <taxon>Sar</taxon>
        <taxon>Stramenopiles</taxon>
        <taxon>Oomycota</taxon>
        <taxon>Peronosporomycetes</taxon>
        <taxon>Peronosporales</taxon>
        <taxon>Peronosporaceae</taxon>
        <taxon>Peronosclerospora</taxon>
    </lineage>
</organism>
<protein>
    <submittedName>
        <fullName evidence="1">Uncharacterized protein</fullName>
    </submittedName>
</protein>
<proteinExistence type="predicted"/>
<dbReference type="Proteomes" id="UP001163321">
    <property type="component" value="Chromosome 3"/>
</dbReference>
<evidence type="ECO:0000313" key="2">
    <source>
        <dbReference type="Proteomes" id="UP001163321"/>
    </source>
</evidence>
<evidence type="ECO:0000313" key="1">
    <source>
        <dbReference type="EMBL" id="KAI9914584.1"/>
    </source>
</evidence>
<reference evidence="1 2" key="1">
    <citation type="journal article" date="2022" name="bioRxiv">
        <title>The genome of the oomycete Peronosclerospora sorghi, a cosmopolitan pathogen of maize and sorghum, is inflated with dispersed pseudogenes.</title>
        <authorList>
            <person name="Fletcher K."/>
            <person name="Martin F."/>
            <person name="Isakeit T."/>
            <person name="Cavanaugh K."/>
            <person name="Magill C."/>
            <person name="Michelmore R."/>
        </authorList>
    </citation>
    <scope>NUCLEOTIDE SEQUENCE [LARGE SCALE GENOMIC DNA]</scope>
    <source>
        <strain evidence="1">P6</strain>
    </source>
</reference>
<sequence>MINGDIQAANTMTDHSGYQLRAKCIDLRYHFVRDEVESGELEIKYIPSDKQLADYMTKPLPTPHSIDI</sequence>
<keyword evidence="2" id="KW-1185">Reference proteome</keyword>
<comment type="caution">
    <text evidence="1">The sequence shown here is derived from an EMBL/GenBank/DDBJ whole genome shotgun (WGS) entry which is preliminary data.</text>
</comment>
<accession>A0ACC0W917</accession>